<evidence type="ECO:0000313" key="3">
    <source>
        <dbReference type="Proteomes" id="UP000652219"/>
    </source>
</evidence>
<feature type="compositionally biased region" description="Basic and acidic residues" evidence="1">
    <location>
        <begin position="11"/>
        <end position="22"/>
    </location>
</feature>
<organism evidence="2 3">
    <name type="scientific">Colletotrichum sojae</name>
    <dbReference type="NCBI Taxonomy" id="2175907"/>
    <lineage>
        <taxon>Eukaryota</taxon>
        <taxon>Fungi</taxon>
        <taxon>Dikarya</taxon>
        <taxon>Ascomycota</taxon>
        <taxon>Pezizomycotina</taxon>
        <taxon>Sordariomycetes</taxon>
        <taxon>Hypocreomycetidae</taxon>
        <taxon>Glomerellales</taxon>
        <taxon>Glomerellaceae</taxon>
        <taxon>Colletotrichum</taxon>
        <taxon>Colletotrichum orchidearum species complex</taxon>
    </lineage>
</organism>
<evidence type="ECO:0000256" key="1">
    <source>
        <dbReference type="SAM" id="MobiDB-lite"/>
    </source>
</evidence>
<comment type="caution">
    <text evidence="2">The sequence shown here is derived from an EMBL/GenBank/DDBJ whole genome shotgun (WGS) entry which is preliminary data.</text>
</comment>
<reference evidence="2 3" key="1">
    <citation type="journal article" date="2020" name="Phytopathology">
        <title>Genome Sequence Resources of Colletotrichum truncatum, C. plurivorum, C. musicola, and C. sojae: Four Species Pathogenic to Soybean (Glycine max).</title>
        <authorList>
            <person name="Rogerio F."/>
            <person name="Boufleur T.R."/>
            <person name="Ciampi-Guillardi M."/>
            <person name="Sukno S.A."/>
            <person name="Thon M.R."/>
            <person name="Massola Junior N.S."/>
            <person name="Baroncelli R."/>
        </authorList>
    </citation>
    <scope>NUCLEOTIDE SEQUENCE [LARGE SCALE GENOMIC DNA]</scope>
    <source>
        <strain evidence="2 3">LFN0009</strain>
    </source>
</reference>
<evidence type="ECO:0000313" key="2">
    <source>
        <dbReference type="EMBL" id="KAF6798789.1"/>
    </source>
</evidence>
<feature type="region of interest" description="Disordered" evidence="1">
    <location>
        <begin position="1"/>
        <end position="22"/>
    </location>
</feature>
<accession>A0A8H6IUA7</accession>
<dbReference type="AlphaFoldDB" id="A0A8H6IUA7"/>
<feature type="compositionally biased region" description="Basic residues" evidence="1">
    <location>
        <begin position="1"/>
        <end position="10"/>
    </location>
</feature>
<proteinExistence type="predicted"/>
<gene>
    <name evidence="2" type="ORF">CSOJ01_12630</name>
</gene>
<sequence>MVVVRQRRKKASSDGDKRSPPERRVLKLDHSAGEMVIDSILRQFHRDHRYHAHSSSGLGGHPPWQLVLAELKENGLQQEGGYNDERVESLEIYSLDIAMTDSTAISEWNDWRYHMAEKSPRVQPTRHRNVLTAARFHVGREAQKSQDSTGGGVGCFDLLQQDGLLTLCEDVDLGKWARVTAAARRVTGWTFPRLPAEAATRGTQESYSTTEATSIRIPLRENRVMKNISKIWQEPPDPSSRKISEKMETVWEDEEIQLSHQMWLPNEPESDHEAHLRRPDEFEFELETVEVSAHDPNEWLLERPQSSTQHRPAGSRDGCEGFCGGFGLWGVGQRDVPRNFGDEEAEQDEEGDRDVRRGFWRRCNAAMLRYDLPWYAELFYLIAEYFIEATQTLGQDMRPYSLFAINVTAVLRHAAAQVLISRRMTAFTLDCG</sequence>
<dbReference type="Proteomes" id="UP000652219">
    <property type="component" value="Unassembled WGS sequence"/>
</dbReference>
<dbReference type="EMBL" id="WIGN01000332">
    <property type="protein sequence ID" value="KAF6798789.1"/>
    <property type="molecule type" value="Genomic_DNA"/>
</dbReference>
<protein>
    <submittedName>
        <fullName evidence="2">Uncharacterized protein</fullName>
    </submittedName>
</protein>
<name>A0A8H6IUA7_9PEZI</name>
<keyword evidence="3" id="KW-1185">Reference proteome</keyword>